<keyword evidence="10" id="KW-1185">Reference proteome</keyword>
<dbReference type="GO" id="GO:0005737">
    <property type="term" value="C:cytoplasm"/>
    <property type="evidence" value="ECO:0007669"/>
    <property type="project" value="TreeGrafter"/>
</dbReference>
<evidence type="ECO:0000313" key="8">
    <source>
        <dbReference type="EMBL" id="SCS42615.1"/>
    </source>
</evidence>
<dbReference type="UniPathway" id="UPA00028">
    <property type="reaction ID" value="UER00004"/>
</dbReference>
<dbReference type="InterPro" id="IPR013328">
    <property type="entry name" value="6PGD_dom2"/>
</dbReference>
<evidence type="ECO:0000259" key="7">
    <source>
        <dbReference type="Pfam" id="PF08546"/>
    </source>
</evidence>
<gene>
    <name evidence="9" type="primary">panE_1</name>
    <name evidence="9" type="ORF">SAMEA2297795_00809</name>
    <name evidence="8" type="ORF">SAMEA2297796_00487</name>
</gene>
<feature type="domain" description="Ketopantoate reductase C-terminal" evidence="7">
    <location>
        <begin position="178"/>
        <end position="298"/>
    </location>
</feature>
<accession>A0A1D4HZJ3</accession>
<dbReference type="InterPro" id="IPR013332">
    <property type="entry name" value="KPR_N"/>
</dbReference>
<dbReference type="Pfam" id="PF08546">
    <property type="entry name" value="ApbA_C"/>
    <property type="match status" value="1"/>
</dbReference>
<evidence type="ECO:0000313" key="10">
    <source>
        <dbReference type="Proteomes" id="UP000095412"/>
    </source>
</evidence>
<comment type="similarity">
    <text evidence="1 5">Belongs to the ketopantoate reductase family.</text>
</comment>
<dbReference type="Gene3D" id="1.10.1040.10">
    <property type="entry name" value="N-(1-d-carboxylethyl)-l-norvaline Dehydrogenase, domain 2"/>
    <property type="match status" value="1"/>
</dbReference>
<dbReference type="GO" id="GO:0008677">
    <property type="term" value="F:2-dehydropantoate 2-reductase activity"/>
    <property type="evidence" value="ECO:0007669"/>
    <property type="project" value="UniProtKB-EC"/>
</dbReference>
<comment type="catalytic activity">
    <reaction evidence="5">
        <text>(R)-pantoate + NADP(+) = 2-dehydropantoate + NADPH + H(+)</text>
        <dbReference type="Rhea" id="RHEA:16233"/>
        <dbReference type="ChEBI" id="CHEBI:11561"/>
        <dbReference type="ChEBI" id="CHEBI:15378"/>
        <dbReference type="ChEBI" id="CHEBI:15980"/>
        <dbReference type="ChEBI" id="CHEBI:57783"/>
        <dbReference type="ChEBI" id="CHEBI:58349"/>
        <dbReference type="EC" id="1.1.1.169"/>
    </reaction>
</comment>
<protein>
    <recommendedName>
        <fullName evidence="5">2-dehydropantoate 2-reductase</fullName>
        <ecNumber evidence="5">1.1.1.169</ecNumber>
    </recommendedName>
    <alternativeName>
        <fullName evidence="5">Ketopantoate reductase</fullName>
    </alternativeName>
</protein>
<evidence type="ECO:0000313" key="11">
    <source>
        <dbReference type="Proteomes" id="UP000095768"/>
    </source>
</evidence>
<proteinExistence type="inferred from homology"/>
<dbReference type="PANTHER" id="PTHR21708">
    <property type="entry name" value="PROBABLE 2-DEHYDROPANTOATE 2-REDUCTASE"/>
    <property type="match status" value="1"/>
</dbReference>
<dbReference type="InterPro" id="IPR051402">
    <property type="entry name" value="KPR-Related"/>
</dbReference>
<dbReference type="FunFam" id="1.10.1040.10:FF:000017">
    <property type="entry name" value="2-dehydropantoate 2-reductase"/>
    <property type="match status" value="1"/>
</dbReference>
<dbReference type="NCBIfam" id="NF005094">
    <property type="entry name" value="PRK06522.2-5"/>
    <property type="match status" value="1"/>
</dbReference>
<dbReference type="Proteomes" id="UP000095412">
    <property type="component" value="Unassembled WGS sequence"/>
</dbReference>
<dbReference type="NCBIfam" id="TIGR00745">
    <property type="entry name" value="apbA_panE"/>
    <property type="match status" value="1"/>
</dbReference>
<dbReference type="PANTHER" id="PTHR21708:SF26">
    <property type="entry name" value="2-DEHYDROPANTOATE 2-REDUCTASE"/>
    <property type="match status" value="1"/>
</dbReference>
<dbReference type="SUPFAM" id="SSF48179">
    <property type="entry name" value="6-phosphogluconate dehydrogenase C-terminal domain-like"/>
    <property type="match status" value="1"/>
</dbReference>
<dbReference type="SUPFAM" id="SSF51735">
    <property type="entry name" value="NAD(P)-binding Rossmann-fold domains"/>
    <property type="match status" value="1"/>
</dbReference>
<evidence type="ECO:0000259" key="6">
    <source>
        <dbReference type="Pfam" id="PF02558"/>
    </source>
</evidence>
<dbReference type="Proteomes" id="UP000095768">
    <property type="component" value="Unassembled WGS sequence"/>
</dbReference>
<evidence type="ECO:0000256" key="5">
    <source>
        <dbReference type="RuleBase" id="RU362068"/>
    </source>
</evidence>
<dbReference type="Gene3D" id="3.40.50.720">
    <property type="entry name" value="NAD(P)-binding Rossmann-like Domain"/>
    <property type="match status" value="1"/>
</dbReference>
<dbReference type="InterPro" id="IPR008927">
    <property type="entry name" value="6-PGluconate_DH-like_C_sf"/>
</dbReference>
<dbReference type="FunFam" id="3.40.50.720:FF:000307">
    <property type="entry name" value="2-dehydropantoate 2-reductase"/>
    <property type="match status" value="1"/>
</dbReference>
<dbReference type="EC" id="1.1.1.169" evidence="5"/>
<dbReference type="AlphaFoldDB" id="A0A1D4HZJ3"/>
<dbReference type="GO" id="GO:0015940">
    <property type="term" value="P:pantothenate biosynthetic process"/>
    <property type="evidence" value="ECO:0007669"/>
    <property type="project" value="UniProtKB-UniPathway"/>
</dbReference>
<feature type="domain" description="Ketopantoate reductase N-terminal" evidence="6">
    <location>
        <begin position="3"/>
        <end position="151"/>
    </location>
</feature>
<comment type="pathway">
    <text evidence="5">Cofactor biosynthesis; (R)-pantothenate biosynthesis; (R)-pantoate from 3-methyl-2-oxobutanoate: step 2/2.</text>
</comment>
<comment type="function">
    <text evidence="5">Catalyzes the NADPH-dependent reduction of ketopantoate into pantoic acid.</text>
</comment>
<keyword evidence="5" id="KW-0566">Pantothenate biosynthesis</keyword>
<dbReference type="InterPro" id="IPR013752">
    <property type="entry name" value="KPA_reductase"/>
</dbReference>
<dbReference type="InterPro" id="IPR036291">
    <property type="entry name" value="NAD(P)-bd_dom_sf"/>
</dbReference>
<reference evidence="8 10" key="2">
    <citation type="submission" date="2016-09" db="EMBL/GenBank/DDBJ databases">
        <authorList>
            <consortium name="Pathogen Informatics"/>
            <person name="Sun Q."/>
            <person name="Inoue M."/>
        </authorList>
    </citation>
    <scope>NUCLEOTIDE SEQUENCE [LARGE SCALE GENOMIC DNA]</scope>
    <source>
        <strain evidence="8 10">82C</strain>
    </source>
</reference>
<keyword evidence="2 5" id="KW-0521">NADP</keyword>
<dbReference type="Pfam" id="PF02558">
    <property type="entry name" value="ApbA"/>
    <property type="match status" value="1"/>
</dbReference>
<reference evidence="9 11" key="1">
    <citation type="submission" date="2016-09" db="EMBL/GenBank/DDBJ databases">
        <authorList>
            <consortium name="Pathogen Informatics"/>
        </authorList>
    </citation>
    <scope>NUCLEOTIDE SEQUENCE [LARGE SCALE GENOMIC DNA]</scope>
    <source>
        <strain evidence="9 11">82B</strain>
    </source>
</reference>
<keyword evidence="3 5" id="KW-0560">Oxidoreductase</keyword>
<dbReference type="EMBL" id="FMPG01000002">
    <property type="protein sequence ID" value="SCS61185.1"/>
    <property type="molecule type" value="Genomic_DNA"/>
</dbReference>
<evidence type="ECO:0000256" key="4">
    <source>
        <dbReference type="ARBA" id="ARBA00048640"/>
    </source>
</evidence>
<evidence type="ECO:0000256" key="2">
    <source>
        <dbReference type="ARBA" id="ARBA00022857"/>
    </source>
</evidence>
<name>A0A1D4HZJ3_9STAP</name>
<evidence type="ECO:0000256" key="1">
    <source>
        <dbReference type="ARBA" id="ARBA00007870"/>
    </source>
</evidence>
<dbReference type="OrthoDB" id="9793586at2"/>
<dbReference type="InterPro" id="IPR003710">
    <property type="entry name" value="ApbA"/>
</dbReference>
<organism evidence="9 11">
    <name type="scientific">Staphylococcus caeli</name>
    <dbReference type="NCBI Taxonomy" id="2201815"/>
    <lineage>
        <taxon>Bacteria</taxon>
        <taxon>Bacillati</taxon>
        <taxon>Bacillota</taxon>
        <taxon>Bacilli</taxon>
        <taxon>Bacillales</taxon>
        <taxon>Staphylococcaceae</taxon>
        <taxon>Staphylococcus</taxon>
    </lineage>
</organism>
<dbReference type="RefSeq" id="WP_069994623.1">
    <property type="nucleotide sequence ID" value="NZ_FMPG01000002.1"/>
</dbReference>
<evidence type="ECO:0000313" key="9">
    <source>
        <dbReference type="EMBL" id="SCS61185.1"/>
    </source>
</evidence>
<sequence>MRILVLGAGGIGGYFGGRLAENGQDVTFLVRPKRKAYLEQNGLTIHSKQGDYQLEPQLITKEARVEPFDVILLSSKAYHLDQAIEDLKPFVNENTVIIPLLNGVAHIPKLQSEFGKSHIMGGYCVIETTLDSQGDVVQTSPFDKLIFGELDGSESARAKSIANAFSGTKASFKLSNQIEQGMWQKYLMITVLSSITTLMHAPIGPIRDSDGGTKFVRDLYDETAAIMHAHDAPLGGDIVEQYMTSFEQLSYHFKTSMQRDMEKGLNIETDHLQGYLLDLAEQYQLDAPLLRCVYQHHKVYKEMLK</sequence>
<dbReference type="GO" id="GO:0004616">
    <property type="term" value="F:phosphogluconate dehydrogenase (decarboxylating) activity"/>
    <property type="evidence" value="ECO:0007669"/>
    <property type="project" value="UniProtKB-EC"/>
</dbReference>
<comment type="catalytic activity">
    <reaction evidence="4">
        <text>6-phospho-D-gluconate + NADP(+) = D-ribulose 5-phosphate + CO2 + NADPH</text>
        <dbReference type="Rhea" id="RHEA:10116"/>
        <dbReference type="ChEBI" id="CHEBI:16526"/>
        <dbReference type="ChEBI" id="CHEBI:57783"/>
        <dbReference type="ChEBI" id="CHEBI:58121"/>
        <dbReference type="ChEBI" id="CHEBI:58349"/>
        <dbReference type="ChEBI" id="CHEBI:58759"/>
        <dbReference type="EC" id="1.1.1.44"/>
    </reaction>
</comment>
<dbReference type="EMBL" id="FMPI01000002">
    <property type="protein sequence ID" value="SCS42615.1"/>
    <property type="molecule type" value="Genomic_DNA"/>
</dbReference>
<evidence type="ECO:0000256" key="3">
    <source>
        <dbReference type="ARBA" id="ARBA00023002"/>
    </source>
</evidence>